<keyword evidence="2" id="KW-1185">Reference proteome</keyword>
<dbReference type="OrthoDB" id="3014753at2759"/>
<proteinExistence type="predicted"/>
<dbReference type="Proteomes" id="UP000284706">
    <property type="component" value="Unassembled WGS sequence"/>
</dbReference>
<sequence length="283" mass="32399">MPPRYTRYLANPPTYQPFPEPPELGAVPSPIKEGIYSYSSTGFTVMGYRPKRPSELLAAISEQYEERELDRFGRKVRGGRGSKKGKKFFHAHLTWYGLTYEETDTVQELEENLLQAMSVRPPPVLPPEIYAVEEDMRTQWLGAASAHQDRLTDSLVRDGKTIHTSELLAELTGATTPTDDFFAHPNTFFSKYFPRDAPRDRVILLLAVDKGGEDDVWSFARDMYKFEVVRVERWVDERGRGLGKRERISDFVIGRDAKAVKMKAEEVRQDGVDAAARARYRPY</sequence>
<dbReference type="AlphaFoldDB" id="A0A409WDB6"/>
<dbReference type="EMBL" id="NHYE01005153">
    <property type="protein sequence ID" value="PPQ76493.1"/>
    <property type="molecule type" value="Genomic_DNA"/>
</dbReference>
<evidence type="ECO:0000313" key="2">
    <source>
        <dbReference type="Proteomes" id="UP000284706"/>
    </source>
</evidence>
<name>A0A409WDB6_9AGAR</name>
<reference evidence="1 2" key="1">
    <citation type="journal article" date="2018" name="Evol. Lett.">
        <title>Horizontal gene cluster transfer increased hallucinogenic mushroom diversity.</title>
        <authorList>
            <person name="Reynolds H.T."/>
            <person name="Vijayakumar V."/>
            <person name="Gluck-Thaler E."/>
            <person name="Korotkin H.B."/>
            <person name="Matheny P.B."/>
            <person name="Slot J.C."/>
        </authorList>
    </citation>
    <scope>NUCLEOTIDE SEQUENCE [LARGE SCALE GENOMIC DNA]</scope>
    <source>
        <strain evidence="1 2">SRW20</strain>
    </source>
</reference>
<organism evidence="1 2">
    <name type="scientific">Gymnopilus dilepis</name>
    <dbReference type="NCBI Taxonomy" id="231916"/>
    <lineage>
        <taxon>Eukaryota</taxon>
        <taxon>Fungi</taxon>
        <taxon>Dikarya</taxon>
        <taxon>Basidiomycota</taxon>
        <taxon>Agaricomycotina</taxon>
        <taxon>Agaricomycetes</taxon>
        <taxon>Agaricomycetidae</taxon>
        <taxon>Agaricales</taxon>
        <taxon>Agaricineae</taxon>
        <taxon>Hymenogastraceae</taxon>
        <taxon>Gymnopilus</taxon>
    </lineage>
</organism>
<accession>A0A409WDB6</accession>
<protein>
    <submittedName>
        <fullName evidence="1">Uncharacterized protein</fullName>
    </submittedName>
</protein>
<comment type="caution">
    <text evidence="1">The sequence shown here is derived from an EMBL/GenBank/DDBJ whole genome shotgun (WGS) entry which is preliminary data.</text>
</comment>
<evidence type="ECO:0000313" key="1">
    <source>
        <dbReference type="EMBL" id="PPQ76493.1"/>
    </source>
</evidence>
<gene>
    <name evidence="1" type="ORF">CVT26_012359</name>
</gene>
<dbReference type="InParanoid" id="A0A409WDB6"/>